<dbReference type="EMBL" id="AP028925">
    <property type="protein sequence ID" value="BET03452.1"/>
    <property type="molecule type" value="Genomic_DNA"/>
</dbReference>
<dbReference type="Gene3D" id="2.10.25.10">
    <property type="entry name" value="Laminin"/>
    <property type="match status" value="3"/>
</dbReference>
<dbReference type="SMART" id="SM00209">
    <property type="entry name" value="TSP1"/>
    <property type="match status" value="1"/>
</dbReference>
<name>A0ABN7BGI3_9HEMI</name>
<proteinExistence type="predicted"/>
<feature type="domain" description="EGF-like" evidence="6">
    <location>
        <begin position="246"/>
        <end position="278"/>
    </location>
</feature>
<dbReference type="InterPro" id="IPR050969">
    <property type="entry name" value="Dev_Signal_Modulators"/>
</dbReference>
<keyword evidence="8" id="KW-1185">Reference proteome</keyword>
<dbReference type="Pfam" id="PF12661">
    <property type="entry name" value="hEGF"/>
    <property type="match status" value="1"/>
</dbReference>
<feature type="domain" description="EGF-like" evidence="6">
    <location>
        <begin position="374"/>
        <end position="406"/>
    </location>
</feature>
<protein>
    <recommendedName>
        <fullName evidence="6">EGF-like domain-containing protein</fullName>
    </recommendedName>
</protein>
<evidence type="ECO:0000313" key="7">
    <source>
        <dbReference type="EMBL" id="BET03452.1"/>
    </source>
</evidence>
<feature type="disulfide bond" evidence="5">
    <location>
        <begin position="332"/>
        <end position="341"/>
    </location>
</feature>
<dbReference type="InterPro" id="IPR013320">
    <property type="entry name" value="ConA-like_dom_sf"/>
</dbReference>
<dbReference type="InterPro" id="IPR013032">
    <property type="entry name" value="EGF-like_CS"/>
</dbReference>
<evidence type="ECO:0000256" key="5">
    <source>
        <dbReference type="PROSITE-ProRule" id="PRU00076"/>
    </source>
</evidence>
<evidence type="ECO:0000256" key="2">
    <source>
        <dbReference type="ARBA" id="ARBA00022729"/>
    </source>
</evidence>
<comment type="caution">
    <text evidence="5">Lacks conserved residue(s) required for the propagation of feature annotation.</text>
</comment>
<feature type="disulfide bond" evidence="5">
    <location>
        <begin position="314"/>
        <end position="324"/>
    </location>
</feature>
<dbReference type="Proteomes" id="UP001307889">
    <property type="component" value="Chromosome 17"/>
</dbReference>
<evidence type="ECO:0000259" key="6">
    <source>
        <dbReference type="PROSITE" id="PS50026"/>
    </source>
</evidence>
<dbReference type="InterPro" id="IPR000884">
    <property type="entry name" value="TSP1_rpt"/>
</dbReference>
<dbReference type="Gene3D" id="2.60.120.200">
    <property type="match status" value="1"/>
</dbReference>
<feature type="disulfide bond" evidence="5">
    <location>
        <begin position="396"/>
        <end position="405"/>
    </location>
</feature>
<dbReference type="PROSITE" id="PS00022">
    <property type="entry name" value="EGF_1"/>
    <property type="match status" value="2"/>
</dbReference>
<dbReference type="SUPFAM" id="SSF82895">
    <property type="entry name" value="TSP-1 type 1 repeat"/>
    <property type="match status" value="1"/>
</dbReference>
<evidence type="ECO:0000313" key="8">
    <source>
        <dbReference type="Proteomes" id="UP001307889"/>
    </source>
</evidence>
<keyword evidence="3" id="KW-0677">Repeat</keyword>
<dbReference type="InterPro" id="IPR000742">
    <property type="entry name" value="EGF"/>
</dbReference>
<keyword evidence="4 5" id="KW-1015">Disulfide bond</keyword>
<dbReference type="PROSITE" id="PS50092">
    <property type="entry name" value="TSP1"/>
    <property type="match status" value="1"/>
</dbReference>
<dbReference type="PROSITE" id="PS50026">
    <property type="entry name" value="EGF_3"/>
    <property type="match status" value="3"/>
</dbReference>
<accession>A0ABN7BGI3</accession>
<dbReference type="PANTHER" id="PTHR14949:SF56">
    <property type="entry name" value="EGF-LIKE-DOMAIN, MULTIPLE 7"/>
    <property type="match status" value="1"/>
</dbReference>
<evidence type="ECO:0000256" key="1">
    <source>
        <dbReference type="ARBA" id="ARBA00022536"/>
    </source>
</evidence>
<gene>
    <name evidence="7" type="ORF">NTJ_16269</name>
</gene>
<dbReference type="PANTHER" id="PTHR14949">
    <property type="entry name" value="EGF-LIKE-DOMAIN, MULTIPLE 7, 8"/>
    <property type="match status" value="1"/>
</dbReference>
<evidence type="ECO:0000256" key="3">
    <source>
        <dbReference type="ARBA" id="ARBA00022737"/>
    </source>
</evidence>
<sequence>MESFFKYIPLKFFAKKPVGGTLFSLRSRRQEECYFAVEIAGPDAIKLVHSGPNGTQSVLIPALMGDGKWHRLALGIQDDSSVRSYFDCRWVSTDILKKNALDIPEDADLVIGYLFSGELEDMILVGDPTSVAQQCSTNLTPSLDPLLEAARPHRKPHKLKQYVTKTWSPAVPFDTNRMVSDDEDFEGSGMTQIIDNDWSDWSECNATCGPGVQTRASICGGDGLCALKTQTRPCVATVTCAQLPSERKNCHCDNGGTCKKHAPNECRCRAGWDGPECRTPVCRPRCRNGGVCTRPGSCACPDHFTGSICQTPICDPPCQNGGHCVGNNQCLCPPNTSGEYCQNYTCDEGCQNGGACVGPGLCECPHNATGDRCERPLCDPPCENGATCAPGNICLCMPHSSGPRCHEKKCEYRPIQEPYVRGYRRLLVKKHFESKCDPRDWKSCMKNAPEYQNVYERAYRTTYKCVTP</sequence>
<dbReference type="InterPro" id="IPR036383">
    <property type="entry name" value="TSP1_rpt_sf"/>
</dbReference>
<feature type="domain" description="EGF-like" evidence="6">
    <location>
        <begin position="310"/>
        <end position="342"/>
    </location>
</feature>
<reference evidence="7 8" key="1">
    <citation type="submission" date="2023-09" db="EMBL/GenBank/DDBJ databases">
        <title>Nesidiocoris tenuis whole genome shotgun sequence.</title>
        <authorList>
            <person name="Shibata T."/>
            <person name="Shimoda M."/>
            <person name="Kobayashi T."/>
            <person name="Uehara T."/>
        </authorList>
    </citation>
    <scope>NUCLEOTIDE SEQUENCE [LARGE SCALE GENOMIC DNA]</scope>
    <source>
        <strain evidence="7 8">Japan</strain>
    </source>
</reference>
<keyword evidence="2" id="KW-0732">Signal</keyword>
<feature type="disulfide bond" evidence="5">
    <location>
        <begin position="268"/>
        <end position="277"/>
    </location>
</feature>
<organism evidence="7 8">
    <name type="scientific">Nesidiocoris tenuis</name>
    <dbReference type="NCBI Taxonomy" id="355587"/>
    <lineage>
        <taxon>Eukaryota</taxon>
        <taxon>Metazoa</taxon>
        <taxon>Ecdysozoa</taxon>
        <taxon>Arthropoda</taxon>
        <taxon>Hexapoda</taxon>
        <taxon>Insecta</taxon>
        <taxon>Pterygota</taxon>
        <taxon>Neoptera</taxon>
        <taxon>Paraneoptera</taxon>
        <taxon>Hemiptera</taxon>
        <taxon>Heteroptera</taxon>
        <taxon>Panheteroptera</taxon>
        <taxon>Cimicomorpha</taxon>
        <taxon>Miridae</taxon>
        <taxon>Dicyphina</taxon>
        <taxon>Nesidiocoris</taxon>
    </lineage>
</organism>
<feature type="disulfide bond" evidence="5">
    <location>
        <begin position="378"/>
        <end position="388"/>
    </location>
</feature>
<evidence type="ECO:0000256" key="4">
    <source>
        <dbReference type="ARBA" id="ARBA00023157"/>
    </source>
</evidence>
<keyword evidence="1 5" id="KW-0245">EGF-like domain</keyword>
<dbReference type="SMART" id="SM00181">
    <property type="entry name" value="EGF"/>
    <property type="match status" value="5"/>
</dbReference>
<dbReference type="SUPFAM" id="SSF49899">
    <property type="entry name" value="Concanavalin A-like lectins/glucanases"/>
    <property type="match status" value="1"/>
</dbReference>